<dbReference type="Gene3D" id="3.40.50.1000">
    <property type="entry name" value="HAD superfamily/HAD-like"/>
    <property type="match status" value="1"/>
</dbReference>
<dbReference type="CDD" id="cd01629">
    <property type="entry name" value="HAD_EP"/>
    <property type="match status" value="1"/>
</dbReference>
<keyword evidence="3" id="KW-0486">Methionine biosynthesis</keyword>
<dbReference type="PRINTS" id="PR00413">
    <property type="entry name" value="HADHALOGNASE"/>
</dbReference>
<dbReference type="Gene3D" id="1.10.720.60">
    <property type="match status" value="1"/>
</dbReference>
<reference evidence="5" key="2">
    <citation type="submission" date="2015-08" db="UniProtKB">
        <authorList>
            <consortium name="WormBaseParasite"/>
        </authorList>
    </citation>
    <scope>IDENTIFICATION</scope>
</reference>
<dbReference type="SFLD" id="SFLDG01133">
    <property type="entry name" value="C1.5.4:_Enolase-phosphatase_Li"/>
    <property type="match status" value="1"/>
</dbReference>
<proteinExistence type="inferred from homology"/>
<evidence type="ECO:0000313" key="4">
    <source>
        <dbReference type="Proteomes" id="UP000035680"/>
    </source>
</evidence>
<dbReference type="SFLD" id="SFLDG01129">
    <property type="entry name" value="C1.5:_HAD__Beta-PGM__Phosphata"/>
    <property type="match status" value="1"/>
</dbReference>
<keyword evidence="1" id="KW-0028">Amino-acid biosynthesis</keyword>
<dbReference type="PANTHER" id="PTHR20371:SF1">
    <property type="entry name" value="ENOLASE-PHOSPHATASE E1"/>
    <property type="match status" value="1"/>
</dbReference>
<dbReference type="InterPro" id="IPR023214">
    <property type="entry name" value="HAD_sf"/>
</dbReference>
<keyword evidence="2" id="KW-0378">Hydrolase</keyword>
<dbReference type="SUPFAM" id="SSF56784">
    <property type="entry name" value="HAD-like"/>
    <property type="match status" value="1"/>
</dbReference>
<organism evidence="4 5">
    <name type="scientific">Strongyloides venezuelensis</name>
    <name type="common">Threadworm</name>
    <dbReference type="NCBI Taxonomy" id="75913"/>
    <lineage>
        <taxon>Eukaryota</taxon>
        <taxon>Metazoa</taxon>
        <taxon>Ecdysozoa</taxon>
        <taxon>Nematoda</taxon>
        <taxon>Chromadorea</taxon>
        <taxon>Rhabditida</taxon>
        <taxon>Tylenchina</taxon>
        <taxon>Panagrolaimomorpha</taxon>
        <taxon>Strongyloidoidea</taxon>
        <taxon>Strongyloididae</taxon>
        <taxon>Strongyloides</taxon>
    </lineage>
</organism>
<sequence length="239" mass="27294">MFKAILTDIEGTTTSISFVKDVLFTYASNNVDNFLQRFWNNKSFENVKNKLIKLSEDEGNVDDLIIKDVENVDDICKNIRRWIELDKKLTPLKELQGLMWEEAYNNGLIKGHVYDDVPPALENLKKKGIKLYVYSSGSVKAQKLIYGFSEKGDLTKLFDDYFDTNIGHKIDVSSYKRISETISLKPSDILFLTDIEKEAIAAHEAGYQVKILQRPGNSPLSPEAHKKFEVINSFDILTC</sequence>
<accession>A0A0K0FAP2</accession>
<keyword evidence="4" id="KW-1185">Reference proteome</keyword>
<dbReference type="WBParaSite" id="SVE_0589700.1">
    <property type="protein sequence ID" value="SVE_0589700.1"/>
    <property type="gene ID" value="SVE_0589700"/>
</dbReference>
<dbReference type="FunFam" id="3.40.50.1000:FF:000079">
    <property type="entry name" value="Enolase-phosphatase E1"/>
    <property type="match status" value="1"/>
</dbReference>
<reference evidence="4" key="1">
    <citation type="submission" date="2014-07" db="EMBL/GenBank/DDBJ databases">
        <authorList>
            <person name="Martin A.A"/>
            <person name="De Silva N."/>
        </authorList>
    </citation>
    <scope>NUCLEOTIDE SEQUENCE</scope>
</reference>
<dbReference type="PANTHER" id="PTHR20371">
    <property type="entry name" value="ENOLASE-PHOSPHATASE E1"/>
    <property type="match status" value="1"/>
</dbReference>
<dbReference type="HAMAP" id="MF_01681">
    <property type="entry name" value="Salvage_MtnC"/>
    <property type="match status" value="1"/>
</dbReference>
<dbReference type="InterPro" id="IPR006439">
    <property type="entry name" value="HAD-SF_hydro_IA"/>
</dbReference>
<dbReference type="GO" id="GO:0000287">
    <property type="term" value="F:magnesium ion binding"/>
    <property type="evidence" value="ECO:0007669"/>
    <property type="project" value="InterPro"/>
</dbReference>
<dbReference type="GO" id="GO:0019509">
    <property type="term" value="P:L-methionine salvage from methylthioadenosine"/>
    <property type="evidence" value="ECO:0007669"/>
    <property type="project" value="InterPro"/>
</dbReference>
<evidence type="ECO:0000256" key="1">
    <source>
        <dbReference type="ARBA" id="ARBA00022605"/>
    </source>
</evidence>
<protein>
    <submittedName>
        <fullName evidence="5">Enolase-phosphatase E1 (inferred by orthology to a human protein)</fullName>
    </submittedName>
</protein>
<evidence type="ECO:0000256" key="3">
    <source>
        <dbReference type="ARBA" id="ARBA00023167"/>
    </source>
</evidence>
<evidence type="ECO:0000313" key="5">
    <source>
        <dbReference type="WBParaSite" id="SVE_0589700.1"/>
    </source>
</evidence>
<dbReference type="InterPro" id="IPR036412">
    <property type="entry name" value="HAD-like_sf"/>
</dbReference>
<dbReference type="InterPro" id="IPR023943">
    <property type="entry name" value="Enolase-ppase_E1"/>
</dbReference>
<dbReference type="SFLD" id="SFLDF00044">
    <property type="entry name" value="enolase-phosphatase"/>
    <property type="match status" value="1"/>
</dbReference>
<evidence type="ECO:0000256" key="2">
    <source>
        <dbReference type="ARBA" id="ARBA00022801"/>
    </source>
</evidence>
<dbReference type="GO" id="GO:0043874">
    <property type="term" value="F:acireductone synthase activity"/>
    <property type="evidence" value="ECO:0007669"/>
    <property type="project" value="InterPro"/>
</dbReference>
<dbReference type="SFLD" id="SFLDS00003">
    <property type="entry name" value="Haloacid_Dehalogenase"/>
    <property type="match status" value="1"/>
</dbReference>
<dbReference type="NCBIfam" id="TIGR01691">
    <property type="entry name" value="enolase-ppase"/>
    <property type="match status" value="1"/>
</dbReference>
<dbReference type="Proteomes" id="UP000035680">
    <property type="component" value="Unassembled WGS sequence"/>
</dbReference>
<dbReference type="Pfam" id="PF00702">
    <property type="entry name" value="Hydrolase"/>
    <property type="match status" value="1"/>
</dbReference>
<name>A0A0K0FAP2_STRVS</name>
<dbReference type="AlphaFoldDB" id="A0A0K0FAP2"/>
<dbReference type="STRING" id="75913.A0A0K0FAP2"/>